<dbReference type="PANTHER" id="PTHR13789:SF309">
    <property type="entry name" value="PUTATIVE (AFU_ORTHOLOGUE AFUA_6G14510)-RELATED"/>
    <property type="match status" value="1"/>
</dbReference>
<evidence type="ECO:0000259" key="3">
    <source>
        <dbReference type="Pfam" id="PF01494"/>
    </source>
</evidence>
<evidence type="ECO:0000256" key="1">
    <source>
        <dbReference type="ARBA" id="ARBA00023002"/>
    </source>
</evidence>
<reference evidence="4 5" key="1">
    <citation type="submission" date="2020-08" db="EMBL/GenBank/DDBJ databases">
        <title>Genomic Encyclopedia of Type Strains, Phase III (KMG-III): the genomes of soil and plant-associated and newly described type strains.</title>
        <authorList>
            <person name="Whitman W."/>
        </authorList>
    </citation>
    <scope>NUCLEOTIDE SEQUENCE [LARGE SCALE GENOMIC DNA]</scope>
    <source>
        <strain evidence="4 5">CECT 3287</strain>
    </source>
</reference>
<keyword evidence="5" id="KW-1185">Reference proteome</keyword>
<keyword evidence="1" id="KW-0560">Oxidoreductase</keyword>
<dbReference type="PRINTS" id="PR00420">
    <property type="entry name" value="RNGMNOXGNASE"/>
</dbReference>
<comment type="caution">
    <text evidence="4">The sequence shown here is derived from an EMBL/GenBank/DDBJ whole genome shotgun (WGS) entry which is preliminary data.</text>
</comment>
<keyword evidence="2" id="KW-0503">Monooxygenase</keyword>
<dbReference type="Gene3D" id="3.50.50.60">
    <property type="entry name" value="FAD/NAD(P)-binding domain"/>
    <property type="match status" value="1"/>
</dbReference>
<organism evidence="4 5">
    <name type="scientific">Actinoplanes campanulatus</name>
    <dbReference type="NCBI Taxonomy" id="113559"/>
    <lineage>
        <taxon>Bacteria</taxon>
        <taxon>Bacillati</taxon>
        <taxon>Actinomycetota</taxon>
        <taxon>Actinomycetes</taxon>
        <taxon>Micromonosporales</taxon>
        <taxon>Micromonosporaceae</taxon>
        <taxon>Actinoplanes</taxon>
    </lineage>
</organism>
<feature type="domain" description="FAD-binding" evidence="3">
    <location>
        <begin position="3"/>
        <end position="300"/>
    </location>
</feature>
<evidence type="ECO:0000313" key="5">
    <source>
        <dbReference type="Proteomes" id="UP000590749"/>
    </source>
</evidence>
<sequence length="370" mass="38916">MRAVVIGAGIGGLAAGVALRRRGWEVTVLERAPALEPVGAGLAVAPNALRVLDALGAGERIRELSGLQGTAGIRRPDGGWITRTDASKAAARYGEPVIVVHRATLVRTLAEQLAPGELRLGLPADDVDPETGRVVTADGTLTADLVVAADGLHSPVRAKLFPTHPGPVYTGVTSWRIVVPHPGGTLVAAETWGAGKVFGVAVLGDGRVYCYATAPAAEGGRAGDEKAEMLRLFGDWHEPVPSLIAAATEVVRTDIRCLDEPLPRFHTGRVALLGDAAHAMTPNLGQGACQALEDAVVLARHADDLPRYTAERLPRTTEVARASRRVGRMANLGHPLAERLRNAGMALGGRLGPDLILRQMDPVLTWRPPT</sequence>
<proteinExistence type="predicted"/>
<accession>A0A7W5AAP5</accession>
<protein>
    <submittedName>
        <fullName evidence="4">2-polyprenyl-6-methoxyphenol hydroxylase-like FAD-dependent oxidoreductase</fullName>
    </submittedName>
</protein>
<evidence type="ECO:0000313" key="4">
    <source>
        <dbReference type="EMBL" id="MBB3092479.1"/>
    </source>
</evidence>
<dbReference type="GO" id="GO:0071949">
    <property type="term" value="F:FAD binding"/>
    <property type="evidence" value="ECO:0007669"/>
    <property type="project" value="InterPro"/>
</dbReference>
<dbReference type="Pfam" id="PF01494">
    <property type="entry name" value="FAD_binding_3"/>
    <property type="match status" value="1"/>
</dbReference>
<evidence type="ECO:0000256" key="2">
    <source>
        <dbReference type="ARBA" id="ARBA00023033"/>
    </source>
</evidence>
<dbReference type="InterPro" id="IPR050493">
    <property type="entry name" value="FAD-dep_Monooxygenase_BioMet"/>
</dbReference>
<dbReference type="PANTHER" id="PTHR13789">
    <property type="entry name" value="MONOOXYGENASE"/>
    <property type="match status" value="1"/>
</dbReference>
<gene>
    <name evidence="4" type="ORF">FHR83_000113</name>
</gene>
<name>A0A7W5AAP5_9ACTN</name>
<dbReference type="EMBL" id="JACHXF010000001">
    <property type="protein sequence ID" value="MBB3092479.1"/>
    <property type="molecule type" value="Genomic_DNA"/>
</dbReference>
<dbReference type="Proteomes" id="UP000590749">
    <property type="component" value="Unassembled WGS sequence"/>
</dbReference>
<dbReference type="GO" id="GO:0004497">
    <property type="term" value="F:monooxygenase activity"/>
    <property type="evidence" value="ECO:0007669"/>
    <property type="project" value="UniProtKB-KW"/>
</dbReference>
<dbReference type="AlphaFoldDB" id="A0A7W5AAP5"/>
<dbReference type="RefSeq" id="WP_183215395.1">
    <property type="nucleotide sequence ID" value="NZ_BMPW01000001.1"/>
</dbReference>
<dbReference type="SUPFAM" id="SSF51905">
    <property type="entry name" value="FAD/NAD(P)-binding domain"/>
    <property type="match status" value="1"/>
</dbReference>
<dbReference type="InterPro" id="IPR036188">
    <property type="entry name" value="FAD/NAD-bd_sf"/>
</dbReference>
<dbReference type="InterPro" id="IPR002938">
    <property type="entry name" value="FAD-bd"/>
</dbReference>